<evidence type="ECO:0000256" key="2">
    <source>
        <dbReference type="ARBA" id="ARBA00023172"/>
    </source>
</evidence>
<feature type="compositionally biased region" description="Polar residues" evidence="3">
    <location>
        <begin position="469"/>
        <end position="487"/>
    </location>
</feature>
<dbReference type="Gene3D" id="3.40.50.1110">
    <property type="entry name" value="SGNH hydrolase"/>
    <property type="match status" value="1"/>
</dbReference>
<dbReference type="CDD" id="cd09275">
    <property type="entry name" value="RNase_HI_RT_DIRS1"/>
    <property type="match status" value="1"/>
</dbReference>
<dbReference type="Gene3D" id="1.10.150.130">
    <property type="match status" value="1"/>
</dbReference>
<dbReference type="PANTHER" id="PTHR33050">
    <property type="entry name" value="REVERSE TRANSCRIPTASE DOMAIN-CONTAINING PROTEIN"/>
    <property type="match status" value="1"/>
</dbReference>
<dbReference type="PROSITE" id="PS51900">
    <property type="entry name" value="CB"/>
    <property type="match status" value="1"/>
</dbReference>
<feature type="region of interest" description="Disordered" evidence="3">
    <location>
        <begin position="468"/>
        <end position="502"/>
    </location>
</feature>
<evidence type="ECO:0000313" key="6">
    <source>
        <dbReference type="Proteomes" id="UP001164746"/>
    </source>
</evidence>
<dbReference type="InterPro" id="IPR044068">
    <property type="entry name" value="CB"/>
</dbReference>
<keyword evidence="2" id="KW-0233">DNA recombination</keyword>
<dbReference type="InterPro" id="IPR036514">
    <property type="entry name" value="SGNH_hydro_sf"/>
</dbReference>
<keyword evidence="6" id="KW-1185">Reference proteome</keyword>
<dbReference type="InterPro" id="IPR010998">
    <property type="entry name" value="Integrase_recombinase_N"/>
</dbReference>
<dbReference type="SUPFAM" id="SSF47823">
    <property type="entry name" value="lambda integrase-like, N-terminal domain"/>
    <property type="match status" value="1"/>
</dbReference>
<dbReference type="Proteomes" id="UP001164746">
    <property type="component" value="Chromosome 11"/>
</dbReference>
<dbReference type="InterPro" id="IPR043502">
    <property type="entry name" value="DNA/RNA_pol_sf"/>
</dbReference>
<gene>
    <name evidence="5" type="ORF">MAR_001638</name>
</gene>
<feature type="non-terminal residue" evidence="5">
    <location>
        <position position="1"/>
    </location>
</feature>
<dbReference type="Gene3D" id="1.10.443.10">
    <property type="entry name" value="Intergrase catalytic core"/>
    <property type="match status" value="1"/>
</dbReference>
<dbReference type="InterPro" id="IPR013762">
    <property type="entry name" value="Integrase-like_cat_sf"/>
</dbReference>
<dbReference type="CDD" id="cd00229">
    <property type="entry name" value="SGNH_hydrolase"/>
    <property type="match status" value="1"/>
</dbReference>
<feature type="region of interest" description="Disordered" evidence="3">
    <location>
        <begin position="168"/>
        <end position="202"/>
    </location>
</feature>
<dbReference type="InterPro" id="IPR052055">
    <property type="entry name" value="Hepadnavirus_pol/RT"/>
</dbReference>
<feature type="domain" description="Core-binding (CB)" evidence="4">
    <location>
        <begin position="886"/>
        <end position="993"/>
    </location>
</feature>
<proteinExistence type="predicted"/>
<evidence type="ECO:0000259" key="4">
    <source>
        <dbReference type="PROSITE" id="PS51900"/>
    </source>
</evidence>
<organism evidence="5 6">
    <name type="scientific">Mya arenaria</name>
    <name type="common">Soft-shell clam</name>
    <dbReference type="NCBI Taxonomy" id="6604"/>
    <lineage>
        <taxon>Eukaryota</taxon>
        <taxon>Metazoa</taxon>
        <taxon>Spiralia</taxon>
        <taxon>Lophotrochozoa</taxon>
        <taxon>Mollusca</taxon>
        <taxon>Bivalvia</taxon>
        <taxon>Autobranchia</taxon>
        <taxon>Heteroconchia</taxon>
        <taxon>Euheterodonta</taxon>
        <taxon>Imparidentia</taxon>
        <taxon>Neoheterodontei</taxon>
        <taxon>Myida</taxon>
        <taxon>Myoidea</taxon>
        <taxon>Myidae</taxon>
        <taxon>Mya</taxon>
    </lineage>
</organism>
<dbReference type="SUPFAM" id="SSF56672">
    <property type="entry name" value="DNA/RNA polymerases"/>
    <property type="match status" value="1"/>
</dbReference>
<name>A0ABY7FCH9_MYAAR</name>
<keyword evidence="1" id="KW-0238">DNA-binding</keyword>
<evidence type="ECO:0000256" key="3">
    <source>
        <dbReference type="SAM" id="MobiDB-lite"/>
    </source>
</evidence>
<protein>
    <recommendedName>
        <fullName evidence="4">Core-binding (CB) domain-containing protein</fullName>
    </recommendedName>
</protein>
<dbReference type="EMBL" id="CP111022">
    <property type="protein sequence ID" value="WAR19800.1"/>
    <property type="molecule type" value="Genomic_DNA"/>
</dbReference>
<dbReference type="SUPFAM" id="SSF56349">
    <property type="entry name" value="DNA breaking-rejoining enzymes"/>
    <property type="match status" value="1"/>
</dbReference>
<sequence>MAGVLIIGHSFTRRLSSWCVQNGQANMNIDSSRLQVFWHGQGGATIVHPSHSKSLWKELHMATDLDATMTFVDIGSNDLCNPTATPSIVANAIITFAQDLLSGGCKVVIISEILPRQGASVYNQRVADTNAQLEGFCSGAPQMIFWRHSRNNYNKRFLTDYVAPDGIHVDPSRGMRSMPKRRPNEVTSGKGKASKPQQPGQNRLATLVAEALSNDEDILEEISSLLLAKRSKQDGTAASTSSMEDVSDSVSEVSVNSVDNADIFTEPPPQVDLGVFSIVHPPVEKKLRIQILNREYVELSRLIFLDSTLEETITIKKSDHQTVTSVQTIPVKKIQSITTWCKAFQRYADIYCTKYPLESPELFKYMSVIQSLAHFNPHCWLISDSSAPLPLCLGAISTQRLICSVLSQALYFFVPNNFPNHPCHTMSCVGKDTFGNSSSEALALNPSAPLHTAVATAPTTVMVPTNAPNQSVSTSLTSPQATHINSTLPPPRHQIPPNNIPLPTPVRANDLARYLDGYDPAKSSFLLKGFQSGFSLGTTATPSIAIHSNHPSVSTHLDFVRSKVISEIKLGRVKGPYLAPPFPNFICSPLGVVPKKSSTSFRVIHDLSFSRHSLSVNATIPPEHSTSDECLSYLNNFFSLAQDIGVPIKHQKTVMPSTLVDVHGILLDTETLTARLPQDKLQTLKSLLSTSMKRRKVTLHQLQSILGHLNFACNVIKPGRCFLRRLYDSTVGVTNKHHFIKLSAECRADLNLWYSFLDKYNGCTLLTGDRFISSDTLHLHTDAAGSKGFGCTHMSSWTYGVFTEKTKSHHINILELYPITLAVFLFGKSWLNKNILFICDNLAVVHCLNSQTSKDPVMMKLIRIIVLQALEHNFCFRSKHIPTAHNTVCDLLSRFQVEKALRLAPHLDPNPLPIPHHEQLLEASLAPSTRAVYSKSWTKFKDFHANFASHQPVLPSSVDLITSFVAHLFKQGLSPSTINSNLSAISYFHSLSGFPDPCANTQVRRMTLGCRKLKQHVDTRLPLLHTHITLLIQGVASLYQSSPYLQKLYCAIILLAFFVFFRIGELLPLSPHLSSAVVQRQHVTVSSTFLRLHLHNYKTQKTDKPLTILIKSQSPLCPVKALQAYFLVRGDKDGPLFFRSVFNELLVYANLSPSTYKLHSFRIGACTQAALLGVPDNEIMRMGRWRSNAFRRYIRLPNI</sequence>
<evidence type="ECO:0000256" key="1">
    <source>
        <dbReference type="ARBA" id="ARBA00023125"/>
    </source>
</evidence>
<dbReference type="SUPFAM" id="SSF52266">
    <property type="entry name" value="SGNH hydrolase"/>
    <property type="match status" value="1"/>
</dbReference>
<dbReference type="PANTHER" id="PTHR33050:SF8">
    <property type="entry name" value="REVERSE TRANSCRIPTASE DOMAIN-CONTAINING PROTEIN"/>
    <property type="match status" value="1"/>
</dbReference>
<reference evidence="5" key="1">
    <citation type="submission" date="2022-11" db="EMBL/GenBank/DDBJ databases">
        <title>Centuries of genome instability and evolution in soft-shell clam transmissible cancer (bioRxiv).</title>
        <authorList>
            <person name="Hart S.F.M."/>
            <person name="Yonemitsu M.A."/>
            <person name="Giersch R.M."/>
            <person name="Beal B.F."/>
            <person name="Arriagada G."/>
            <person name="Davis B.W."/>
            <person name="Ostrander E.A."/>
            <person name="Goff S.P."/>
            <person name="Metzger M.J."/>
        </authorList>
    </citation>
    <scope>NUCLEOTIDE SEQUENCE</scope>
    <source>
        <strain evidence="5">MELC-2E11</strain>
        <tissue evidence="5">Siphon/mantle</tissue>
    </source>
</reference>
<dbReference type="InterPro" id="IPR011010">
    <property type="entry name" value="DNA_brk_join_enz"/>
</dbReference>
<feature type="compositionally biased region" description="Pro residues" evidence="3">
    <location>
        <begin position="488"/>
        <end position="502"/>
    </location>
</feature>
<accession>A0ABY7FCH9</accession>
<evidence type="ECO:0000313" key="5">
    <source>
        <dbReference type="EMBL" id="WAR19800.1"/>
    </source>
</evidence>